<name>A0A4W3GL00_CALMI</name>
<dbReference type="GO" id="GO:0045503">
    <property type="term" value="F:dynein light chain binding"/>
    <property type="evidence" value="ECO:0007669"/>
    <property type="project" value="InterPro"/>
</dbReference>
<dbReference type="Ensembl" id="ENSCMIT00000003917.1">
    <property type="protein sequence ID" value="ENSCMIP00000003772.1"/>
    <property type="gene ID" value="ENSCMIG00000002262.1"/>
</dbReference>
<dbReference type="InterPro" id="IPR036322">
    <property type="entry name" value="WD40_repeat_dom_sf"/>
</dbReference>
<dbReference type="InterPro" id="IPR042505">
    <property type="entry name" value="DYNC2I1"/>
</dbReference>
<feature type="compositionally biased region" description="Basic and acidic residues" evidence="1">
    <location>
        <begin position="303"/>
        <end position="322"/>
    </location>
</feature>
<feature type="compositionally biased region" description="Basic and acidic residues" evidence="1">
    <location>
        <begin position="540"/>
        <end position="555"/>
    </location>
</feature>
<dbReference type="FunFam" id="2.130.10.10:FF:000585">
    <property type="entry name" value="WD repeat domain 60"/>
    <property type="match status" value="1"/>
</dbReference>
<protein>
    <recommendedName>
        <fullName evidence="4">WD repeat-containing protein 60</fullName>
    </recommendedName>
</protein>
<organism evidence="2 3">
    <name type="scientific">Callorhinchus milii</name>
    <name type="common">Ghost shark</name>
    <dbReference type="NCBI Taxonomy" id="7868"/>
    <lineage>
        <taxon>Eukaryota</taxon>
        <taxon>Metazoa</taxon>
        <taxon>Chordata</taxon>
        <taxon>Craniata</taxon>
        <taxon>Vertebrata</taxon>
        <taxon>Chondrichthyes</taxon>
        <taxon>Holocephali</taxon>
        <taxon>Chimaeriformes</taxon>
        <taxon>Callorhinchidae</taxon>
        <taxon>Callorhinchus</taxon>
    </lineage>
</organism>
<feature type="region of interest" description="Disordered" evidence="1">
    <location>
        <begin position="530"/>
        <end position="560"/>
    </location>
</feature>
<dbReference type="Proteomes" id="UP000314986">
    <property type="component" value="Unassembled WGS sequence"/>
</dbReference>
<sequence length="1155" mass="132730">MVGGSGEWGGSVMTFTRRGRWRRCRDDLTQSPGGAGRMRAFHSLRRGIASRWRRRLPGNQESAEHSNGGGGARSMRSTKRKTKEDTWKSEELLRHLKGEAGKIVTEQGSMEAGGEAAQGDHAEEADAKSRERRKSKVEEASGVSESRERRPKEKEKDYHKDRVRDKDKDREKHKDRDRNQEEDPKRERDREPKKDRDRERHGDRDSEKDQIKERDRDKDKIRDRERERHKDKVRSQESDPNPRVFDEDGERDAHIDRHKERDKKSEKDREKEKPRKKEKDRHREREKEREHENGGKHSKHRPRKEDEENGDTPKSDKFEEKERKHREKKAKEGTDISEESREKKKKDENRERRHREHKEREHDSRGTDREKRYKEKKPVQETPSEETDGKHQEEREKGHGNKRHKDTKESNAESGDMEREHRDKQKQNERNENQQRRHKEKEKEKLGWETEPNEEIEKEEIIVEKPSVVESSQYEDDFEDYADDFEEDEDEEDEDGELQREDEIPAYKRAEIEEIQRAITAENERIFTIQRNTGIGGQTCEKEPKSDAKESKESQQRNPARGTFIDFVSAKKREVSRKAANRQKKRCIELLRLVDLDFSINFSLLDMPPLNEYDMYIKNFGRTNTKQAYIQCNEDDIDRNIQTEEIETVEKWTQHPGESNLVCGGPNTSDTLTSDSVAMHVDSRRLANFLRSACQVIAVLLEEDRAENQANQSLQSKPASLSISDRSSQLNTQLPFFHGRQVLCLHFSQVQRQTLLSVHSVPKEPVAVQLDNKYIICVWNIWEPSAPQKVLVCESAVQCCCFSPGRAISVFAGTVDGSVVLWDLRQHSSTHHTLQIGSQEWTFRSPTFSTDGVLTAVNHSCAVKAVAPVSSPSYENQGLGLPLLTSHEGSSGQSFQMASLDESGLLNLWVVVELQKADVAGSLTDLGLSPGGKVKLLHSSSININSSFIPRDLMQLGPPQTLNIKFLPSDPNHFFVGTDIGLVSHGTLHGLRAPPKLYKSQLSTTRPIQVTSIDFCNFEEAIFLVGCSDGMIRLHSVAAERPLMQWNDSTQGRRIQTIQWALTRPAVFFVLDVSSNIYAWDLLEDDSKPIAKESLPSDLLTAMVVLGEPEKTNASSGLVLAKGSGLIEIQYLKKHWSGPRSDEVEKFHHFLQQVV</sequence>
<accession>A0A4W3GL00</accession>
<feature type="compositionally biased region" description="Basic and acidic residues" evidence="1">
    <location>
        <begin position="118"/>
        <end position="129"/>
    </location>
</feature>
<proteinExistence type="predicted"/>
<feature type="compositionally biased region" description="Basic and acidic residues" evidence="1">
    <location>
        <begin position="145"/>
        <end position="237"/>
    </location>
</feature>
<feature type="region of interest" description="Disordered" evidence="1">
    <location>
        <begin position="51"/>
        <end position="504"/>
    </location>
</feature>
<evidence type="ECO:0000256" key="1">
    <source>
        <dbReference type="SAM" id="MobiDB-lite"/>
    </source>
</evidence>
<reference evidence="3" key="3">
    <citation type="journal article" date="2014" name="Nature">
        <title>Elephant shark genome provides unique insights into gnathostome evolution.</title>
        <authorList>
            <consortium name="International Elephant Shark Genome Sequencing Consortium"/>
            <person name="Venkatesh B."/>
            <person name="Lee A.P."/>
            <person name="Ravi V."/>
            <person name="Maurya A.K."/>
            <person name="Lian M.M."/>
            <person name="Swann J.B."/>
            <person name="Ohta Y."/>
            <person name="Flajnik M.F."/>
            <person name="Sutoh Y."/>
            <person name="Kasahara M."/>
            <person name="Hoon S."/>
            <person name="Gangu V."/>
            <person name="Roy S.W."/>
            <person name="Irimia M."/>
            <person name="Korzh V."/>
            <person name="Kondrychyn I."/>
            <person name="Lim Z.W."/>
            <person name="Tay B.H."/>
            <person name="Tohari S."/>
            <person name="Kong K.W."/>
            <person name="Ho S."/>
            <person name="Lorente-Galdos B."/>
            <person name="Quilez J."/>
            <person name="Marques-Bonet T."/>
            <person name="Raney B.J."/>
            <person name="Ingham P.W."/>
            <person name="Tay A."/>
            <person name="Hillier L.W."/>
            <person name="Minx P."/>
            <person name="Boehm T."/>
            <person name="Wilson R.K."/>
            <person name="Brenner S."/>
            <person name="Warren W.C."/>
        </authorList>
    </citation>
    <scope>NUCLEOTIDE SEQUENCE [LARGE SCALE GENOMIC DNA]</scope>
</reference>
<dbReference type="InParanoid" id="A0A4W3GL00"/>
<dbReference type="GeneTree" id="ENSGT00390000013743"/>
<dbReference type="Gene3D" id="2.130.10.10">
    <property type="entry name" value="YVTN repeat-like/Quinoprotein amine dehydrogenase"/>
    <property type="match status" value="2"/>
</dbReference>
<reference evidence="3" key="2">
    <citation type="journal article" date="2007" name="PLoS Biol.">
        <title>Survey sequencing and comparative analysis of the elephant shark (Callorhinchus milii) genome.</title>
        <authorList>
            <person name="Venkatesh B."/>
            <person name="Kirkness E.F."/>
            <person name="Loh Y.H."/>
            <person name="Halpern A.L."/>
            <person name="Lee A.P."/>
            <person name="Johnson J."/>
            <person name="Dandona N."/>
            <person name="Viswanathan L.D."/>
            <person name="Tay A."/>
            <person name="Venter J.C."/>
            <person name="Strausberg R.L."/>
            <person name="Brenner S."/>
        </authorList>
    </citation>
    <scope>NUCLEOTIDE SEQUENCE [LARGE SCALE GENOMIC DNA]</scope>
</reference>
<reference evidence="2" key="4">
    <citation type="submission" date="2025-08" db="UniProtKB">
        <authorList>
            <consortium name="Ensembl"/>
        </authorList>
    </citation>
    <scope>IDENTIFICATION</scope>
</reference>
<feature type="compositionally biased region" description="Basic and acidic residues" evidence="1">
    <location>
        <begin position="406"/>
        <end position="448"/>
    </location>
</feature>
<dbReference type="STRING" id="7868.ENSCMIP00000003772"/>
<dbReference type="GO" id="GO:0005868">
    <property type="term" value="C:cytoplasmic dynein complex"/>
    <property type="evidence" value="ECO:0007669"/>
    <property type="project" value="InterPro"/>
</dbReference>
<dbReference type="PANTHER" id="PTHR16022:SF0">
    <property type="entry name" value="CYTOPLASMIC DYNEIN 2 INTERMEDIATE CHAIN 1"/>
    <property type="match status" value="1"/>
</dbReference>
<feature type="compositionally biased region" description="Basic and acidic residues" evidence="1">
    <location>
        <begin position="251"/>
        <end position="295"/>
    </location>
</feature>
<dbReference type="InterPro" id="IPR015943">
    <property type="entry name" value="WD40/YVTN_repeat-like_dom_sf"/>
</dbReference>
<keyword evidence="3" id="KW-1185">Reference proteome</keyword>
<dbReference type="GO" id="GO:0005929">
    <property type="term" value="C:cilium"/>
    <property type="evidence" value="ECO:0007669"/>
    <property type="project" value="GOC"/>
</dbReference>
<reference evidence="2" key="5">
    <citation type="submission" date="2025-09" db="UniProtKB">
        <authorList>
            <consortium name="Ensembl"/>
        </authorList>
    </citation>
    <scope>IDENTIFICATION</scope>
</reference>
<dbReference type="GO" id="GO:0045504">
    <property type="term" value="F:dynein heavy chain binding"/>
    <property type="evidence" value="ECO:0007669"/>
    <property type="project" value="InterPro"/>
</dbReference>
<feature type="compositionally biased region" description="Basic and acidic residues" evidence="1">
    <location>
        <begin position="329"/>
        <end position="351"/>
    </location>
</feature>
<dbReference type="FunCoup" id="A0A4W3GL00">
    <property type="interactions" value="156"/>
</dbReference>
<dbReference type="SMART" id="SM00320">
    <property type="entry name" value="WD40"/>
    <property type="match status" value="2"/>
</dbReference>
<feature type="compositionally biased region" description="Basic and acidic residues" evidence="1">
    <location>
        <begin position="82"/>
        <end position="100"/>
    </location>
</feature>
<reference evidence="3" key="1">
    <citation type="journal article" date="2006" name="Science">
        <title>Ancient noncoding elements conserved in the human genome.</title>
        <authorList>
            <person name="Venkatesh B."/>
            <person name="Kirkness E.F."/>
            <person name="Loh Y.H."/>
            <person name="Halpern A.L."/>
            <person name="Lee A.P."/>
            <person name="Johnson J."/>
            <person name="Dandona N."/>
            <person name="Viswanathan L.D."/>
            <person name="Tay A."/>
            <person name="Venter J.C."/>
            <person name="Strausberg R.L."/>
            <person name="Brenner S."/>
        </authorList>
    </citation>
    <scope>NUCLEOTIDE SEQUENCE [LARGE SCALE GENOMIC DNA]</scope>
</reference>
<dbReference type="PANTHER" id="PTHR16022">
    <property type="entry name" value="WD REPEAT DOMAIN 60"/>
    <property type="match status" value="1"/>
</dbReference>
<feature type="compositionally biased region" description="Basic and acidic residues" evidence="1">
    <location>
        <begin position="387"/>
        <end position="399"/>
    </location>
</feature>
<dbReference type="GO" id="GO:0042073">
    <property type="term" value="P:intraciliary transport"/>
    <property type="evidence" value="ECO:0007669"/>
    <property type="project" value="InterPro"/>
</dbReference>
<evidence type="ECO:0000313" key="3">
    <source>
        <dbReference type="Proteomes" id="UP000314986"/>
    </source>
</evidence>
<dbReference type="AlphaFoldDB" id="A0A4W3GL00"/>
<dbReference type="InterPro" id="IPR001680">
    <property type="entry name" value="WD40_rpt"/>
</dbReference>
<dbReference type="SUPFAM" id="SSF50978">
    <property type="entry name" value="WD40 repeat-like"/>
    <property type="match status" value="1"/>
</dbReference>
<dbReference type="OMA" id="ILNMWVV"/>
<feature type="compositionally biased region" description="Acidic residues" evidence="1">
    <location>
        <begin position="473"/>
        <end position="496"/>
    </location>
</feature>
<evidence type="ECO:0000313" key="2">
    <source>
        <dbReference type="Ensembl" id="ENSCMIP00000003772.1"/>
    </source>
</evidence>
<evidence type="ECO:0008006" key="4">
    <source>
        <dbReference type="Google" id="ProtNLM"/>
    </source>
</evidence>
<feature type="compositionally biased region" description="Basic and acidic residues" evidence="1">
    <location>
        <begin position="358"/>
        <end position="379"/>
    </location>
</feature>